<name>A0A310SLP0_9HYME</name>
<proteinExistence type="predicted"/>
<protein>
    <submittedName>
        <fullName evidence="2">Uncharacterized protein</fullName>
    </submittedName>
</protein>
<keyword evidence="3" id="KW-1185">Reference proteome</keyword>
<feature type="compositionally biased region" description="Polar residues" evidence="1">
    <location>
        <begin position="8"/>
        <end position="26"/>
    </location>
</feature>
<dbReference type="Proteomes" id="UP000250275">
    <property type="component" value="Unassembled WGS sequence"/>
</dbReference>
<feature type="region of interest" description="Disordered" evidence="1">
    <location>
        <begin position="1"/>
        <end position="26"/>
    </location>
</feature>
<feature type="region of interest" description="Disordered" evidence="1">
    <location>
        <begin position="99"/>
        <end position="140"/>
    </location>
</feature>
<evidence type="ECO:0000256" key="1">
    <source>
        <dbReference type="SAM" id="MobiDB-lite"/>
    </source>
</evidence>
<organism evidence="2 3">
    <name type="scientific">Eufriesea mexicana</name>
    <dbReference type="NCBI Taxonomy" id="516756"/>
    <lineage>
        <taxon>Eukaryota</taxon>
        <taxon>Metazoa</taxon>
        <taxon>Ecdysozoa</taxon>
        <taxon>Arthropoda</taxon>
        <taxon>Hexapoda</taxon>
        <taxon>Insecta</taxon>
        <taxon>Pterygota</taxon>
        <taxon>Neoptera</taxon>
        <taxon>Endopterygota</taxon>
        <taxon>Hymenoptera</taxon>
        <taxon>Apocrita</taxon>
        <taxon>Aculeata</taxon>
        <taxon>Apoidea</taxon>
        <taxon>Anthophila</taxon>
        <taxon>Apidae</taxon>
        <taxon>Eufriesea</taxon>
    </lineage>
</organism>
<dbReference type="EMBL" id="KQ764001">
    <property type="protein sequence ID" value="OAD54647.1"/>
    <property type="molecule type" value="Genomic_DNA"/>
</dbReference>
<gene>
    <name evidence="2" type="ORF">WN48_06396</name>
</gene>
<reference evidence="2 3" key="1">
    <citation type="submission" date="2015-07" db="EMBL/GenBank/DDBJ databases">
        <title>The genome of Eufriesea mexicana.</title>
        <authorList>
            <person name="Pan H."/>
            <person name="Kapheim K."/>
        </authorList>
    </citation>
    <scope>NUCLEOTIDE SEQUENCE [LARGE SCALE GENOMIC DNA]</scope>
    <source>
        <strain evidence="2">0111107269</strain>
        <tissue evidence="2">Whole body</tissue>
    </source>
</reference>
<dbReference type="OrthoDB" id="449052at2759"/>
<dbReference type="AlphaFoldDB" id="A0A310SLP0"/>
<accession>A0A310SLP0</accession>
<evidence type="ECO:0000313" key="2">
    <source>
        <dbReference type="EMBL" id="OAD54647.1"/>
    </source>
</evidence>
<sequence>MVFRRQTSEPTGSVTKTPSIAHSTSSSGILSNWYTKITTNVKKRQPFSPKSLLKKALSSCGSEFLDLPEIGLRKNREFAKYDWLSLTKGVHLVRKSVTLEKGKVPPKSNDSGGNPLLQGGDSRVPRHEKSKKKGKAFKHAEGMERKIPMPNCSTLRPGCWKTVTGLPYSTTEHGLC</sequence>
<evidence type="ECO:0000313" key="3">
    <source>
        <dbReference type="Proteomes" id="UP000250275"/>
    </source>
</evidence>
<feature type="compositionally biased region" description="Basic residues" evidence="1">
    <location>
        <begin position="126"/>
        <end position="137"/>
    </location>
</feature>